<dbReference type="Proteomes" id="UP000044806">
    <property type="component" value="Unassembled WGS sequence"/>
</dbReference>
<sequence>MFLDQVNQIGDMPKAPRDAAFIKAQFKKQAIVSFGERIGNIKYLMATSSELITYTSGIHLSSRYFELG</sequence>
<evidence type="ECO:0000313" key="1">
    <source>
        <dbReference type="EMBL" id="CRZ89723.1"/>
    </source>
</evidence>
<dbReference type="AlphaFoldDB" id="A0A655P509"/>
<reference evidence="1 2" key="1">
    <citation type="submission" date="2015-07" db="EMBL/GenBank/DDBJ databases">
        <authorList>
            <consortium name="Pathogen Informatics"/>
        </authorList>
    </citation>
    <scope>NUCLEOTIDE SEQUENCE [LARGE SCALE GENOMIC DNA]</scope>
    <source>
        <strain evidence="1 2">A51</strain>
    </source>
</reference>
<gene>
    <name evidence="1" type="ORF">ERS013165_00429</name>
</gene>
<protein>
    <submittedName>
        <fullName evidence="1">Uncharacterized protein</fullName>
    </submittedName>
</protein>
<name>A0A655P509_VIBCL</name>
<accession>A0A655P509</accession>
<dbReference type="EMBL" id="CWOW01000002">
    <property type="protein sequence ID" value="CRZ89723.1"/>
    <property type="molecule type" value="Genomic_DNA"/>
</dbReference>
<organism evidence="1 2">
    <name type="scientific">Vibrio cholerae</name>
    <dbReference type="NCBI Taxonomy" id="666"/>
    <lineage>
        <taxon>Bacteria</taxon>
        <taxon>Pseudomonadati</taxon>
        <taxon>Pseudomonadota</taxon>
        <taxon>Gammaproteobacteria</taxon>
        <taxon>Vibrionales</taxon>
        <taxon>Vibrionaceae</taxon>
        <taxon>Vibrio</taxon>
    </lineage>
</organism>
<evidence type="ECO:0000313" key="2">
    <source>
        <dbReference type="Proteomes" id="UP000044806"/>
    </source>
</evidence>
<proteinExistence type="predicted"/>